<dbReference type="PANTHER" id="PTHR43791">
    <property type="entry name" value="PERMEASE-RELATED"/>
    <property type="match status" value="1"/>
</dbReference>
<gene>
    <name evidence="9" type="ORF">N7493_002607</name>
</gene>
<dbReference type="Pfam" id="PF07690">
    <property type="entry name" value="MFS_1"/>
    <property type="match status" value="1"/>
</dbReference>
<reference evidence="9" key="2">
    <citation type="submission" date="2023-01" db="EMBL/GenBank/DDBJ databases">
        <authorList>
            <person name="Petersen C."/>
        </authorList>
    </citation>
    <scope>NUCLEOTIDE SEQUENCE</scope>
    <source>
        <strain evidence="9">IBT 17514</strain>
    </source>
</reference>
<organism evidence="9 10">
    <name type="scientific">Penicillium malachiteum</name>
    <dbReference type="NCBI Taxonomy" id="1324776"/>
    <lineage>
        <taxon>Eukaryota</taxon>
        <taxon>Fungi</taxon>
        <taxon>Dikarya</taxon>
        <taxon>Ascomycota</taxon>
        <taxon>Pezizomycotina</taxon>
        <taxon>Eurotiomycetes</taxon>
        <taxon>Eurotiomycetidae</taxon>
        <taxon>Eurotiales</taxon>
        <taxon>Aspergillaceae</taxon>
        <taxon>Penicillium</taxon>
    </lineage>
</organism>
<dbReference type="AlphaFoldDB" id="A0AAD6HSR2"/>
<reference evidence="9" key="1">
    <citation type="journal article" date="2023" name="IMA Fungus">
        <title>Comparative genomic study of the Penicillium genus elucidates a diverse pangenome and 15 lateral gene transfer events.</title>
        <authorList>
            <person name="Petersen C."/>
            <person name="Sorensen T."/>
            <person name="Nielsen M.R."/>
            <person name="Sondergaard T.E."/>
            <person name="Sorensen J.L."/>
            <person name="Fitzpatrick D.A."/>
            <person name="Frisvad J.C."/>
            <person name="Nielsen K.L."/>
        </authorList>
    </citation>
    <scope>NUCLEOTIDE SEQUENCE</scope>
    <source>
        <strain evidence="9">IBT 17514</strain>
    </source>
</reference>
<feature type="transmembrane region" description="Helical" evidence="7">
    <location>
        <begin position="443"/>
        <end position="461"/>
    </location>
</feature>
<feature type="transmembrane region" description="Helical" evidence="7">
    <location>
        <begin position="176"/>
        <end position="198"/>
    </location>
</feature>
<feature type="transmembrane region" description="Helical" evidence="7">
    <location>
        <begin position="143"/>
        <end position="164"/>
    </location>
</feature>
<dbReference type="GO" id="GO:0016020">
    <property type="term" value="C:membrane"/>
    <property type="evidence" value="ECO:0007669"/>
    <property type="project" value="UniProtKB-SubCell"/>
</dbReference>
<dbReference type="InterPro" id="IPR036259">
    <property type="entry name" value="MFS_trans_sf"/>
</dbReference>
<protein>
    <recommendedName>
        <fullName evidence="8">Major facilitator superfamily (MFS) profile domain-containing protein</fullName>
    </recommendedName>
</protein>
<evidence type="ECO:0000256" key="6">
    <source>
        <dbReference type="ARBA" id="ARBA00023136"/>
    </source>
</evidence>
<name>A0AAD6HSR2_9EURO</name>
<feature type="transmembrane region" description="Helical" evidence="7">
    <location>
        <begin position="210"/>
        <end position="232"/>
    </location>
</feature>
<dbReference type="InterPro" id="IPR011701">
    <property type="entry name" value="MFS"/>
</dbReference>
<evidence type="ECO:0000313" key="9">
    <source>
        <dbReference type="EMBL" id="KAJ5733821.1"/>
    </source>
</evidence>
<dbReference type="Proteomes" id="UP001215712">
    <property type="component" value="Unassembled WGS sequence"/>
</dbReference>
<keyword evidence="10" id="KW-1185">Reference proteome</keyword>
<evidence type="ECO:0000256" key="2">
    <source>
        <dbReference type="ARBA" id="ARBA00008335"/>
    </source>
</evidence>
<comment type="similarity">
    <text evidence="2">Belongs to the major facilitator superfamily.</text>
</comment>
<evidence type="ECO:0000259" key="8">
    <source>
        <dbReference type="PROSITE" id="PS50850"/>
    </source>
</evidence>
<dbReference type="FunFam" id="1.20.1250.20:FF:000013">
    <property type="entry name" value="MFS general substrate transporter"/>
    <property type="match status" value="1"/>
</dbReference>
<evidence type="ECO:0000256" key="4">
    <source>
        <dbReference type="ARBA" id="ARBA00022692"/>
    </source>
</evidence>
<accession>A0AAD6HSR2</accession>
<feature type="transmembrane region" description="Helical" evidence="7">
    <location>
        <begin position="90"/>
        <end position="110"/>
    </location>
</feature>
<feature type="transmembrane region" description="Helical" evidence="7">
    <location>
        <begin position="117"/>
        <end position="137"/>
    </location>
</feature>
<feature type="transmembrane region" description="Helical" evidence="7">
    <location>
        <begin position="376"/>
        <end position="395"/>
    </location>
</feature>
<evidence type="ECO:0000256" key="5">
    <source>
        <dbReference type="ARBA" id="ARBA00022989"/>
    </source>
</evidence>
<evidence type="ECO:0000256" key="3">
    <source>
        <dbReference type="ARBA" id="ARBA00022448"/>
    </source>
</evidence>
<feature type="transmembrane region" description="Helical" evidence="7">
    <location>
        <begin position="51"/>
        <end position="70"/>
    </location>
</feature>
<dbReference type="EMBL" id="JAQJAN010000003">
    <property type="protein sequence ID" value="KAJ5733821.1"/>
    <property type="molecule type" value="Genomic_DNA"/>
</dbReference>
<sequence length="502" mass="55954">MTELKPKEIFIDDTADNDSSEKGESPNVDLMIPEYDKKQTTRTLWKIDWRLVPLLTVLYLASFLNVTNLGNAKIAGMESDLDLYGNRYNVALSVFFVPYSLFEIPSNILLKIMKPSQWIAVMMFIWGVIMTLTGIVSSYQGLVAARFFLGLAEAGFFPAAAYLLTLWYKRYEIQSCMAVFFTACSFSGAFGGLLAFVIEKMDGIGGLTGWRWIFIIEGLFPVACSIAVWFFLPDTPETANFLTVEEKAFIINRLKVETGADNTDKVGWSSIKDTLMDWKIYVMTVIYQGVSVGVYGFTSVLPTVVEDMGYHSAIAQLMTVPIYMKAVIFVLIIALWSDHIQTRTPVIIGCYCVAIIGFIAELALPQDRLFGVTYLFLFYIAIGIYGLFVCIMCLCGNNLAPSSKRAIGLALLVTIGNFGGFIGSNIFLQSQAPKYPAGFDTCLGILIISTISTIGLCVALQRKNKRRDEFMIGKSAEQVRAQYTDAEWVQLGDKSLLFRYTL</sequence>
<keyword evidence="6 7" id="KW-0472">Membrane</keyword>
<feature type="transmembrane region" description="Helical" evidence="7">
    <location>
        <begin position="280"/>
        <end position="301"/>
    </location>
</feature>
<feature type="transmembrane region" description="Helical" evidence="7">
    <location>
        <begin position="407"/>
        <end position="428"/>
    </location>
</feature>
<proteinExistence type="inferred from homology"/>
<dbReference type="InterPro" id="IPR020846">
    <property type="entry name" value="MFS_dom"/>
</dbReference>
<evidence type="ECO:0000313" key="10">
    <source>
        <dbReference type="Proteomes" id="UP001215712"/>
    </source>
</evidence>
<dbReference type="PANTHER" id="PTHR43791:SF18">
    <property type="entry name" value="NICOTINIC ACID TRANSPORTER TNA1, PUTATIVE (AFU_ORTHOLOGUE AFUA_3G03820)-RELATED"/>
    <property type="match status" value="1"/>
</dbReference>
<evidence type="ECO:0000256" key="7">
    <source>
        <dbReference type="SAM" id="Phobius"/>
    </source>
</evidence>
<dbReference type="Gene3D" id="1.20.1250.20">
    <property type="entry name" value="MFS general substrate transporter like domains"/>
    <property type="match status" value="2"/>
</dbReference>
<keyword evidence="5 7" id="KW-1133">Transmembrane helix</keyword>
<comment type="caution">
    <text evidence="9">The sequence shown here is derived from an EMBL/GenBank/DDBJ whole genome shotgun (WGS) entry which is preliminary data.</text>
</comment>
<feature type="transmembrane region" description="Helical" evidence="7">
    <location>
        <begin position="313"/>
        <end position="334"/>
    </location>
</feature>
<feature type="transmembrane region" description="Helical" evidence="7">
    <location>
        <begin position="346"/>
        <end position="364"/>
    </location>
</feature>
<feature type="domain" description="Major facilitator superfamily (MFS) profile" evidence="8">
    <location>
        <begin position="51"/>
        <end position="467"/>
    </location>
</feature>
<keyword evidence="3" id="KW-0813">Transport</keyword>
<dbReference type="FunFam" id="1.20.1250.20:FF:000034">
    <property type="entry name" value="MFS general substrate transporter"/>
    <property type="match status" value="1"/>
</dbReference>
<comment type="subcellular location">
    <subcellularLocation>
        <location evidence="1">Membrane</location>
        <topology evidence="1">Multi-pass membrane protein</topology>
    </subcellularLocation>
</comment>
<dbReference type="SUPFAM" id="SSF103473">
    <property type="entry name" value="MFS general substrate transporter"/>
    <property type="match status" value="1"/>
</dbReference>
<dbReference type="PROSITE" id="PS50850">
    <property type="entry name" value="MFS"/>
    <property type="match status" value="1"/>
</dbReference>
<dbReference type="GO" id="GO:0022857">
    <property type="term" value="F:transmembrane transporter activity"/>
    <property type="evidence" value="ECO:0007669"/>
    <property type="project" value="InterPro"/>
</dbReference>
<evidence type="ECO:0000256" key="1">
    <source>
        <dbReference type="ARBA" id="ARBA00004141"/>
    </source>
</evidence>
<keyword evidence="4 7" id="KW-0812">Transmembrane</keyword>